<organism evidence="2 3">
    <name type="scientific">Prunus armeniaca</name>
    <name type="common">Apricot</name>
    <name type="synonym">Armeniaca vulgaris</name>
    <dbReference type="NCBI Taxonomy" id="36596"/>
    <lineage>
        <taxon>Eukaryota</taxon>
        <taxon>Viridiplantae</taxon>
        <taxon>Streptophyta</taxon>
        <taxon>Embryophyta</taxon>
        <taxon>Tracheophyta</taxon>
        <taxon>Spermatophyta</taxon>
        <taxon>Magnoliopsida</taxon>
        <taxon>eudicotyledons</taxon>
        <taxon>Gunneridae</taxon>
        <taxon>Pentapetalae</taxon>
        <taxon>rosids</taxon>
        <taxon>fabids</taxon>
        <taxon>Rosales</taxon>
        <taxon>Rosaceae</taxon>
        <taxon>Amygdaloideae</taxon>
        <taxon>Amygdaleae</taxon>
        <taxon>Prunus</taxon>
    </lineage>
</organism>
<sequence>MSNLARGVSAFRLSKDKGVADPFVCRMIPGRLLFSTGSYGVSRGSHSQEKVKMGSFVCAIPIRGREGRTLIPDEGRMNEHKTLKTRPQESGREQQRRSDVGLNTRFRLST</sequence>
<name>A0A6J5UDG1_PRUAR</name>
<feature type="compositionally biased region" description="Basic and acidic residues" evidence="1">
    <location>
        <begin position="68"/>
        <end position="99"/>
    </location>
</feature>
<gene>
    <name evidence="2" type="ORF">CURHAP_LOCUS21283</name>
</gene>
<dbReference type="EMBL" id="CAEKDK010000003">
    <property type="protein sequence ID" value="CAB4273494.1"/>
    <property type="molecule type" value="Genomic_DNA"/>
</dbReference>
<proteinExistence type="predicted"/>
<evidence type="ECO:0000313" key="2">
    <source>
        <dbReference type="EMBL" id="CAB4273494.1"/>
    </source>
</evidence>
<evidence type="ECO:0000256" key="1">
    <source>
        <dbReference type="SAM" id="MobiDB-lite"/>
    </source>
</evidence>
<dbReference type="AlphaFoldDB" id="A0A6J5UDG1"/>
<protein>
    <submittedName>
        <fullName evidence="2">Uncharacterized protein</fullName>
    </submittedName>
</protein>
<feature type="region of interest" description="Disordered" evidence="1">
    <location>
        <begin position="68"/>
        <end position="110"/>
    </location>
</feature>
<reference evidence="2 3" key="1">
    <citation type="submission" date="2020-05" db="EMBL/GenBank/DDBJ databases">
        <authorList>
            <person name="Campoy J."/>
            <person name="Schneeberger K."/>
            <person name="Spophaly S."/>
        </authorList>
    </citation>
    <scope>NUCLEOTIDE SEQUENCE [LARGE SCALE GENOMIC DNA]</scope>
    <source>
        <strain evidence="2">PruArmRojPasFocal</strain>
    </source>
</reference>
<evidence type="ECO:0000313" key="3">
    <source>
        <dbReference type="Proteomes" id="UP000507222"/>
    </source>
</evidence>
<accession>A0A6J5UDG1</accession>
<dbReference type="Proteomes" id="UP000507222">
    <property type="component" value="Unassembled WGS sequence"/>
</dbReference>